<keyword evidence="1" id="KW-0597">Phosphoprotein</keyword>
<dbReference type="InterPro" id="IPR003607">
    <property type="entry name" value="HD/PDEase_dom"/>
</dbReference>
<feature type="modified residue" description="4-aspartylphosphate" evidence="1">
    <location>
        <position position="53"/>
    </location>
</feature>
<dbReference type="PANTHER" id="PTHR45228">
    <property type="entry name" value="CYCLIC DI-GMP PHOSPHODIESTERASE TM_0186-RELATED"/>
    <property type="match status" value="1"/>
</dbReference>
<dbReference type="PROSITE" id="PS51832">
    <property type="entry name" value="HD_GYP"/>
    <property type="match status" value="1"/>
</dbReference>
<evidence type="ECO:0000313" key="4">
    <source>
        <dbReference type="EMBL" id="WOT06164.1"/>
    </source>
</evidence>
<dbReference type="SMART" id="SM00448">
    <property type="entry name" value="REC"/>
    <property type="match status" value="1"/>
</dbReference>
<reference evidence="4 5" key="1">
    <citation type="submission" date="2023-10" db="EMBL/GenBank/DDBJ databases">
        <title>Complete genome sequence of Shewanella sp. DAU334.</title>
        <authorList>
            <person name="Lee Y.-S."/>
            <person name="Jeong H.-R."/>
            <person name="Hwang E.-J."/>
            <person name="Choi Y.-L."/>
            <person name="Kim G.-D."/>
        </authorList>
    </citation>
    <scope>NUCLEOTIDE SEQUENCE [LARGE SCALE GENOMIC DNA]</scope>
    <source>
        <strain evidence="4 5">DAU334</strain>
    </source>
</reference>
<keyword evidence="5" id="KW-1185">Reference proteome</keyword>
<dbReference type="EMBL" id="CP136522">
    <property type="protein sequence ID" value="WOT06164.1"/>
    <property type="molecule type" value="Genomic_DNA"/>
</dbReference>
<evidence type="ECO:0000256" key="1">
    <source>
        <dbReference type="PROSITE-ProRule" id="PRU00169"/>
    </source>
</evidence>
<evidence type="ECO:0000259" key="2">
    <source>
        <dbReference type="PROSITE" id="PS50110"/>
    </source>
</evidence>
<dbReference type="SMART" id="SM00471">
    <property type="entry name" value="HDc"/>
    <property type="match status" value="1"/>
</dbReference>
<name>A0ABZ0K2Z2_9GAMM</name>
<dbReference type="PROSITE" id="PS50110">
    <property type="entry name" value="RESPONSE_REGULATORY"/>
    <property type="match status" value="1"/>
</dbReference>
<feature type="domain" description="Response regulatory" evidence="2">
    <location>
        <begin position="5"/>
        <end position="120"/>
    </location>
</feature>
<dbReference type="Pfam" id="PF00072">
    <property type="entry name" value="Response_reg"/>
    <property type="match status" value="1"/>
</dbReference>
<organism evidence="4 5">
    <name type="scientific">Shewanella youngdeokensis</name>
    <dbReference type="NCBI Taxonomy" id="2999068"/>
    <lineage>
        <taxon>Bacteria</taxon>
        <taxon>Pseudomonadati</taxon>
        <taxon>Pseudomonadota</taxon>
        <taxon>Gammaproteobacteria</taxon>
        <taxon>Alteromonadales</taxon>
        <taxon>Shewanellaceae</taxon>
        <taxon>Shewanella</taxon>
    </lineage>
</organism>
<dbReference type="CDD" id="cd19920">
    <property type="entry name" value="REC_PA4781-like"/>
    <property type="match status" value="1"/>
</dbReference>
<dbReference type="InterPro" id="IPR037522">
    <property type="entry name" value="HD_GYP_dom"/>
</dbReference>
<dbReference type="PANTHER" id="PTHR45228:SF5">
    <property type="entry name" value="CYCLIC DI-GMP PHOSPHODIESTERASE VC_1348-RELATED"/>
    <property type="match status" value="1"/>
</dbReference>
<dbReference type="Gene3D" id="1.10.3210.10">
    <property type="entry name" value="Hypothetical protein af1432"/>
    <property type="match status" value="1"/>
</dbReference>
<feature type="domain" description="HD-GYP" evidence="3">
    <location>
        <begin position="140"/>
        <end position="337"/>
    </location>
</feature>
<accession>A0ABZ0K2Z2</accession>
<dbReference type="Pfam" id="PF13487">
    <property type="entry name" value="HD_5"/>
    <property type="match status" value="1"/>
</dbReference>
<dbReference type="Proteomes" id="UP001529491">
    <property type="component" value="Chromosome"/>
</dbReference>
<dbReference type="InterPro" id="IPR052020">
    <property type="entry name" value="Cyclic_di-GMP/3'3'-cGAMP_PDE"/>
</dbReference>
<dbReference type="SUPFAM" id="SSF52172">
    <property type="entry name" value="CheY-like"/>
    <property type="match status" value="1"/>
</dbReference>
<evidence type="ECO:0000259" key="3">
    <source>
        <dbReference type="PROSITE" id="PS51832"/>
    </source>
</evidence>
<dbReference type="InterPro" id="IPR011006">
    <property type="entry name" value="CheY-like_superfamily"/>
</dbReference>
<dbReference type="SUPFAM" id="SSF109604">
    <property type="entry name" value="HD-domain/PDEase-like"/>
    <property type="match status" value="1"/>
</dbReference>
<sequence>MEQQTLLIVDDTSANIDVLAGMLKADYKIKVAKSGEIALKLAKSAALDLILLDIMMPGIDGFEVCRLLKEDYTTRHIPIIFVTAKITAEDELKGLELGAVDYITKPLNPPIVQQRVRTHLALFNQSRELAIKVKQKTAELAQTQLKVIQKLGLAAEYKDNETGMHVIRVSHYTHILAKAAGMSETDADMLMAASPMHDIGKIGVDDAILRKPGKLTSEEFELMKMHAQIGADIIGDNDSEILKMARVVAISHHEKWNGSGYPYGLKGEAIPRIGRIVAIADVFDALTSKRPYKRAWSIEEAVNLLKQEAGQHFDPQLVPLFIAHIDEVETVMHSFKD</sequence>
<dbReference type="RefSeq" id="WP_310470434.1">
    <property type="nucleotide sequence ID" value="NZ_CP136522.1"/>
</dbReference>
<proteinExistence type="predicted"/>
<dbReference type="CDD" id="cd00077">
    <property type="entry name" value="HDc"/>
    <property type="match status" value="1"/>
</dbReference>
<dbReference type="Gene3D" id="3.40.50.2300">
    <property type="match status" value="1"/>
</dbReference>
<evidence type="ECO:0000313" key="5">
    <source>
        <dbReference type="Proteomes" id="UP001529491"/>
    </source>
</evidence>
<dbReference type="InterPro" id="IPR001789">
    <property type="entry name" value="Sig_transdc_resp-reg_receiver"/>
</dbReference>
<gene>
    <name evidence="4" type="ORF">RGE70_04990</name>
</gene>
<protein>
    <submittedName>
        <fullName evidence="4">Two-component system response regulator</fullName>
    </submittedName>
</protein>